<evidence type="ECO:0000256" key="9">
    <source>
        <dbReference type="SAM" id="MobiDB-lite"/>
    </source>
</evidence>
<comment type="caution">
    <text evidence="11">The sequence shown here is derived from an EMBL/GenBank/DDBJ whole genome shotgun (WGS) entry which is preliminary data.</text>
</comment>
<evidence type="ECO:0000313" key="11">
    <source>
        <dbReference type="EMBL" id="KAH7279021.1"/>
    </source>
</evidence>
<feature type="region of interest" description="Disordered" evidence="9">
    <location>
        <begin position="1"/>
        <end position="21"/>
    </location>
</feature>
<keyword evidence="7 8" id="KW-0472">Membrane</keyword>
<feature type="domain" description="Casparian strip membrane protein" evidence="10">
    <location>
        <begin position="82"/>
        <end position="190"/>
    </location>
</feature>
<comment type="subcellular location">
    <subcellularLocation>
        <location evidence="1 8">Cell membrane</location>
        <topology evidence="1 8">Multi-pass membrane protein</topology>
    </subcellularLocation>
</comment>
<dbReference type="AlphaFoldDB" id="A0A8T2Q6U0"/>
<keyword evidence="12" id="KW-1185">Reference proteome</keyword>
<dbReference type="Proteomes" id="UP000825935">
    <property type="component" value="Chromosome 37"/>
</dbReference>
<feature type="transmembrane region" description="Helical" evidence="8">
    <location>
        <begin position="121"/>
        <end position="148"/>
    </location>
</feature>
<evidence type="ECO:0000256" key="6">
    <source>
        <dbReference type="ARBA" id="ARBA00022989"/>
    </source>
</evidence>
<evidence type="ECO:0000256" key="2">
    <source>
        <dbReference type="ARBA" id="ARBA00007651"/>
    </source>
</evidence>
<dbReference type="GO" id="GO:0005886">
    <property type="term" value="C:plasma membrane"/>
    <property type="evidence" value="ECO:0007669"/>
    <property type="project" value="UniProtKB-SubCell"/>
</dbReference>
<evidence type="ECO:0000256" key="4">
    <source>
        <dbReference type="ARBA" id="ARBA00022475"/>
    </source>
</evidence>
<evidence type="ECO:0000256" key="3">
    <source>
        <dbReference type="ARBA" id="ARBA00011489"/>
    </source>
</evidence>
<proteinExistence type="inferred from homology"/>
<evidence type="ECO:0000256" key="5">
    <source>
        <dbReference type="ARBA" id="ARBA00022692"/>
    </source>
</evidence>
<evidence type="ECO:0000259" key="10">
    <source>
        <dbReference type="Pfam" id="PF04535"/>
    </source>
</evidence>
<gene>
    <name evidence="11" type="ORF">KP509_37G001100</name>
</gene>
<name>A0A8T2Q6U0_CERRI</name>
<keyword evidence="5 8" id="KW-0812">Transmembrane</keyword>
<protein>
    <recommendedName>
        <fullName evidence="8">CASP-like protein</fullName>
    </recommendedName>
</protein>
<keyword evidence="6 8" id="KW-1133">Transmembrane helix</keyword>
<evidence type="ECO:0000256" key="7">
    <source>
        <dbReference type="ARBA" id="ARBA00023136"/>
    </source>
</evidence>
<feature type="transmembrane region" description="Helical" evidence="8">
    <location>
        <begin position="238"/>
        <end position="257"/>
    </location>
</feature>
<feature type="transmembrane region" description="Helical" evidence="8">
    <location>
        <begin position="168"/>
        <end position="187"/>
    </location>
</feature>
<dbReference type="Pfam" id="PF04535">
    <property type="entry name" value="CASP_dom"/>
    <property type="match status" value="1"/>
</dbReference>
<keyword evidence="4 8" id="KW-1003">Cell membrane</keyword>
<evidence type="ECO:0000256" key="8">
    <source>
        <dbReference type="RuleBase" id="RU361233"/>
    </source>
</evidence>
<evidence type="ECO:0000313" key="12">
    <source>
        <dbReference type="Proteomes" id="UP000825935"/>
    </source>
</evidence>
<evidence type="ECO:0000256" key="1">
    <source>
        <dbReference type="ARBA" id="ARBA00004651"/>
    </source>
</evidence>
<organism evidence="11 12">
    <name type="scientific">Ceratopteris richardii</name>
    <name type="common">Triangle waterfern</name>
    <dbReference type="NCBI Taxonomy" id="49495"/>
    <lineage>
        <taxon>Eukaryota</taxon>
        <taxon>Viridiplantae</taxon>
        <taxon>Streptophyta</taxon>
        <taxon>Embryophyta</taxon>
        <taxon>Tracheophyta</taxon>
        <taxon>Polypodiopsida</taxon>
        <taxon>Polypodiidae</taxon>
        <taxon>Polypodiales</taxon>
        <taxon>Pteridineae</taxon>
        <taxon>Pteridaceae</taxon>
        <taxon>Parkerioideae</taxon>
        <taxon>Ceratopteris</taxon>
    </lineage>
</organism>
<dbReference type="EMBL" id="CM035442">
    <property type="protein sequence ID" value="KAH7279021.1"/>
    <property type="molecule type" value="Genomic_DNA"/>
</dbReference>
<sequence>MAGHRRRKNGEASGSNIERIEQGHHRVAQPDINPSIQPYYSAPFVSTPPIPAPGERGAVTATIPIQPDGMQEKEKTMAALCAAILLRIITIVLLFLHIPVILTSSQSINDLKISYSDYPPFRYSIATAGLGLLFCIYDIVSLICRIWLDQSTSLGKNLLYLTYIGDQITMVVVLSGGSAAAATLTLFHKIDMCDWLEGGSPPSPPGGYDTGLELSPQSPCTVDSYDTLYRRLSAGTGVLFSSFVVLLASFVISSYSLHASQSAASLKHR</sequence>
<accession>A0A8T2Q6U0</accession>
<reference evidence="11" key="1">
    <citation type="submission" date="2021-08" db="EMBL/GenBank/DDBJ databases">
        <title>WGS assembly of Ceratopteris richardii.</title>
        <authorList>
            <person name="Marchant D.B."/>
            <person name="Chen G."/>
            <person name="Jenkins J."/>
            <person name="Shu S."/>
            <person name="Leebens-Mack J."/>
            <person name="Grimwood J."/>
            <person name="Schmutz J."/>
            <person name="Soltis P."/>
            <person name="Soltis D."/>
            <person name="Chen Z.-H."/>
        </authorList>
    </citation>
    <scope>NUCLEOTIDE SEQUENCE</scope>
    <source>
        <strain evidence="11">Whitten #5841</strain>
        <tissue evidence="11">Leaf</tissue>
    </source>
</reference>
<feature type="transmembrane region" description="Helical" evidence="8">
    <location>
        <begin position="77"/>
        <end position="101"/>
    </location>
</feature>
<dbReference type="InterPro" id="IPR006702">
    <property type="entry name" value="CASP_dom"/>
</dbReference>
<dbReference type="PANTHER" id="PTHR33573">
    <property type="entry name" value="CASP-LIKE PROTEIN 4A4"/>
    <property type="match status" value="1"/>
</dbReference>
<comment type="similarity">
    <text evidence="2 8">Belongs to the Casparian strip membrane proteins (CASP) family.</text>
</comment>
<comment type="subunit">
    <text evidence="3 8">Homodimer and heterodimers.</text>
</comment>